<feature type="transmembrane region" description="Helical" evidence="1">
    <location>
        <begin position="240"/>
        <end position="260"/>
    </location>
</feature>
<feature type="transmembrane region" description="Helical" evidence="1">
    <location>
        <begin position="42"/>
        <end position="63"/>
    </location>
</feature>
<keyword evidence="3" id="KW-1185">Reference proteome</keyword>
<keyword evidence="1" id="KW-1133">Transmembrane helix</keyword>
<sequence length="790" mass="88656">MTTNHSDPNDSAHQGPKKDKTITAVFYKIAAWLADVTKTVHLLRAQIIIVLISIFLLSYEQTIDEYRALYSNVFEPVYAEKRWISIVTLLSSTATLFVFFPFTIWFTSRWLTNRNDNGSCLQVDLNQDYRSENDTRSWTRRWLPRILAVAPLLTVAYAAWKSGQITQDKTLYIPSLFCVSLSAAWIYLLFARTRHGIFSFVSILLEKEFRDLRYIFLTFLVVNIFVILNFGITIPQTLGILTYGVGFFIVILIFATYLAWGHMRTKVPYMILLGLWTAFLAYYDWTNNHEVEPLLSIDADNQPLELHAAFDAWLNHKTHNSANIAADQEIPVFIVAAAGGGIYAAQNAAFFLSKLDDSLASEGCGLFSKHVFAVSGVSGGSVGAALHGALLKNQLIAMGKGKKCANEEALLEPKLFKILNEDLLAPIVANFVTLDYPQRFLPTWPISFPDRAIALENAILSAVSRHEDGSRQYLENAASLHWKADSGLPALVLNTTELNSGRTVASSPFKLHGRYSDKNRPVTGFPQEDATFREILAKRPERHTIYKPMENCSDHPIKLTDTQRFEKNRDLSLIQAAVLSARFPYASPAGALTRLTLSSECANTEEGKTKQFRLFAAETQYIDGGYVESSGTEQALRIVTLLRDHVQFGCPTGSGESMWCKVKIHMITINLRTDRLISDTSYGLGLTPPMGLLKTWSQRSQTSREVASEYFNPKRSRSGIGKLHVIEPYDAFNEIPLGWRLSEKNSEKLQNFLCDGQQADKMLRLLKLVSPDTPVTLACKPPTSRESDDL</sequence>
<proteinExistence type="predicted"/>
<keyword evidence="1" id="KW-0812">Transmembrane</keyword>
<evidence type="ECO:0000313" key="2">
    <source>
        <dbReference type="EMBL" id="POF29029.1"/>
    </source>
</evidence>
<evidence type="ECO:0000256" key="1">
    <source>
        <dbReference type="SAM" id="Phobius"/>
    </source>
</evidence>
<keyword evidence="1" id="KW-0472">Membrane</keyword>
<evidence type="ECO:0000313" key="3">
    <source>
        <dbReference type="Proteomes" id="UP000236959"/>
    </source>
</evidence>
<organism evidence="2 3">
    <name type="scientific">Roseibium marinum</name>
    <dbReference type="NCBI Taxonomy" id="281252"/>
    <lineage>
        <taxon>Bacteria</taxon>
        <taxon>Pseudomonadati</taxon>
        <taxon>Pseudomonadota</taxon>
        <taxon>Alphaproteobacteria</taxon>
        <taxon>Hyphomicrobiales</taxon>
        <taxon>Stappiaceae</taxon>
        <taxon>Roseibium</taxon>
    </lineage>
</organism>
<dbReference type="AlphaFoldDB" id="A0A2S3UNF1"/>
<dbReference type="RefSeq" id="WP_103224194.1">
    <property type="nucleotide sequence ID" value="NZ_PPCN01000010.1"/>
</dbReference>
<protein>
    <recommendedName>
        <fullName evidence="4">Patatin-like phospholipase</fullName>
    </recommendedName>
</protein>
<accession>A0A2S3UNF1</accession>
<comment type="caution">
    <text evidence="2">The sequence shown here is derived from an EMBL/GenBank/DDBJ whole genome shotgun (WGS) entry which is preliminary data.</text>
</comment>
<dbReference type="EMBL" id="PPCN01000010">
    <property type="protein sequence ID" value="POF29029.1"/>
    <property type="molecule type" value="Genomic_DNA"/>
</dbReference>
<feature type="transmembrane region" description="Helical" evidence="1">
    <location>
        <begin position="172"/>
        <end position="191"/>
    </location>
</feature>
<name>A0A2S3UNF1_9HYPH</name>
<feature type="transmembrane region" description="Helical" evidence="1">
    <location>
        <begin position="142"/>
        <end position="160"/>
    </location>
</feature>
<gene>
    <name evidence="2" type="ORF">CLV41_11033</name>
</gene>
<dbReference type="Proteomes" id="UP000236959">
    <property type="component" value="Unassembled WGS sequence"/>
</dbReference>
<reference evidence="2 3" key="1">
    <citation type="submission" date="2018-01" db="EMBL/GenBank/DDBJ databases">
        <title>Genomic Encyclopedia of Archaeal and Bacterial Type Strains, Phase II (KMG-II): from individual species to whole genera.</title>
        <authorList>
            <person name="Goeker M."/>
        </authorList>
    </citation>
    <scope>NUCLEOTIDE SEQUENCE [LARGE SCALE GENOMIC DNA]</scope>
    <source>
        <strain evidence="2 3">DSM 17023</strain>
    </source>
</reference>
<feature type="transmembrane region" description="Helical" evidence="1">
    <location>
        <begin position="83"/>
        <end position="106"/>
    </location>
</feature>
<evidence type="ECO:0008006" key="4">
    <source>
        <dbReference type="Google" id="ProtNLM"/>
    </source>
</evidence>
<feature type="transmembrane region" description="Helical" evidence="1">
    <location>
        <begin position="267"/>
        <end position="285"/>
    </location>
</feature>
<dbReference type="OrthoDB" id="581211at2"/>
<feature type="transmembrane region" description="Helical" evidence="1">
    <location>
        <begin position="212"/>
        <end position="234"/>
    </location>
</feature>